<keyword evidence="2" id="KW-1185">Reference proteome</keyword>
<name>A0ACB6QEX5_9PLEO</name>
<accession>A0ACB6QEX5</accession>
<sequence>MIKQVLTLCALVTLAQSKAIITNLCTHPVYIWSVPEVYGAADNYAVQPGHIYEEVFRYGTEANPGIAIKVTDRLNGIHAGKGEIDFQYTVDKYDPKKVWINLATVRGNAFGGNMALWTCFGAYKSPNVPTRLCSTDDNIELVLCGSERTLQPHSFAPADDYCSGHWVGRGQTRRCIPHTVTPKRTGPKKKEREVRAAQACAEIRTRNVTSPAVKPARAHRMSSDDSSSSDEGF</sequence>
<proteinExistence type="predicted"/>
<dbReference type="EMBL" id="MU003529">
    <property type="protein sequence ID" value="KAF2465452.1"/>
    <property type="molecule type" value="Genomic_DNA"/>
</dbReference>
<evidence type="ECO:0000313" key="2">
    <source>
        <dbReference type="Proteomes" id="UP000799755"/>
    </source>
</evidence>
<gene>
    <name evidence="1" type="ORF">BDR25DRAFT_306601</name>
</gene>
<protein>
    <submittedName>
        <fullName evidence="1">Uncharacterized protein</fullName>
    </submittedName>
</protein>
<dbReference type="Proteomes" id="UP000799755">
    <property type="component" value="Unassembled WGS sequence"/>
</dbReference>
<evidence type="ECO:0000313" key="1">
    <source>
        <dbReference type="EMBL" id="KAF2465452.1"/>
    </source>
</evidence>
<comment type="caution">
    <text evidence="1">The sequence shown here is derived from an EMBL/GenBank/DDBJ whole genome shotgun (WGS) entry which is preliminary data.</text>
</comment>
<reference evidence="1" key="1">
    <citation type="journal article" date="2020" name="Stud. Mycol.">
        <title>101 Dothideomycetes genomes: a test case for predicting lifestyles and emergence of pathogens.</title>
        <authorList>
            <person name="Haridas S."/>
            <person name="Albert R."/>
            <person name="Binder M."/>
            <person name="Bloem J."/>
            <person name="Labutti K."/>
            <person name="Salamov A."/>
            <person name="Andreopoulos B."/>
            <person name="Baker S."/>
            <person name="Barry K."/>
            <person name="Bills G."/>
            <person name="Bluhm B."/>
            <person name="Cannon C."/>
            <person name="Castanera R."/>
            <person name="Culley D."/>
            <person name="Daum C."/>
            <person name="Ezra D."/>
            <person name="Gonzalez J."/>
            <person name="Henrissat B."/>
            <person name="Kuo A."/>
            <person name="Liang C."/>
            <person name="Lipzen A."/>
            <person name="Lutzoni F."/>
            <person name="Magnuson J."/>
            <person name="Mondo S."/>
            <person name="Nolan M."/>
            <person name="Ohm R."/>
            <person name="Pangilinan J."/>
            <person name="Park H.-J."/>
            <person name="Ramirez L."/>
            <person name="Alfaro M."/>
            <person name="Sun H."/>
            <person name="Tritt A."/>
            <person name="Yoshinaga Y."/>
            <person name="Zwiers L.-H."/>
            <person name="Turgeon B."/>
            <person name="Goodwin S."/>
            <person name="Spatafora J."/>
            <person name="Crous P."/>
            <person name="Grigoriev I."/>
        </authorList>
    </citation>
    <scope>NUCLEOTIDE SEQUENCE</scope>
    <source>
        <strain evidence="1">ATCC 200398</strain>
    </source>
</reference>
<organism evidence="1 2">
    <name type="scientific">Lindgomyces ingoldianus</name>
    <dbReference type="NCBI Taxonomy" id="673940"/>
    <lineage>
        <taxon>Eukaryota</taxon>
        <taxon>Fungi</taxon>
        <taxon>Dikarya</taxon>
        <taxon>Ascomycota</taxon>
        <taxon>Pezizomycotina</taxon>
        <taxon>Dothideomycetes</taxon>
        <taxon>Pleosporomycetidae</taxon>
        <taxon>Pleosporales</taxon>
        <taxon>Lindgomycetaceae</taxon>
        <taxon>Lindgomyces</taxon>
    </lineage>
</organism>